<dbReference type="RefSeq" id="WP_267281920.1">
    <property type="nucleotide sequence ID" value="NZ_JAOVZV010000015.1"/>
</dbReference>
<evidence type="ECO:0000313" key="2">
    <source>
        <dbReference type="Proteomes" id="UP001070176"/>
    </source>
</evidence>
<keyword evidence="2" id="KW-1185">Reference proteome</keyword>
<dbReference type="Proteomes" id="UP001070176">
    <property type="component" value="Unassembled WGS sequence"/>
</dbReference>
<accession>A0ABT3Y5J0</accession>
<gene>
    <name evidence="1" type="ORF">OEA66_13810</name>
</gene>
<protein>
    <recommendedName>
        <fullName evidence="3">DUF4836 domain-containing protein</fullName>
    </recommendedName>
</protein>
<evidence type="ECO:0008006" key="3">
    <source>
        <dbReference type="Google" id="ProtNLM"/>
    </source>
</evidence>
<comment type="caution">
    <text evidence="1">The sequence shown here is derived from an EMBL/GenBank/DDBJ whole genome shotgun (WGS) entry which is preliminary data.</text>
</comment>
<name>A0ABT3Y5J0_9FLAO</name>
<reference evidence="1" key="1">
    <citation type="submission" date="2022-10" db="EMBL/GenBank/DDBJ databases">
        <title>Chryseobacterium sp. nov., a novel bacterial species.</title>
        <authorList>
            <person name="Cao Y."/>
        </authorList>
    </citation>
    <scope>NUCLEOTIDE SEQUENCE</scope>
    <source>
        <strain evidence="1">KC 927</strain>
    </source>
</reference>
<proteinExistence type="predicted"/>
<organism evidence="1 2">
    <name type="scientific">Chryseobacterium luquanense</name>
    <dbReference type="NCBI Taxonomy" id="2983766"/>
    <lineage>
        <taxon>Bacteria</taxon>
        <taxon>Pseudomonadati</taxon>
        <taxon>Bacteroidota</taxon>
        <taxon>Flavobacteriia</taxon>
        <taxon>Flavobacteriales</taxon>
        <taxon>Weeksellaceae</taxon>
        <taxon>Chryseobacterium group</taxon>
        <taxon>Chryseobacterium</taxon>
    </lineage>
</organism>
<dbReference type="EMBL" id="JAOVZV010000015">
    <property type="protein sequence ID" value="MCX8533424.1"/>
    <property type="molecule type" value="Genomic_DNA"/>
</dbReference>
<evidence type="ECO:0000313" key="1">
    <source>
        <dbReference type="EMBL" id="MCX8533424.1"/>
    </source>
</evidence>
<sequence length="682" mass="79584">MKSLFFKTQTIFIFLFGFMLVFAQNGLKIPQNSVFYMEVNGKQLNQKVNWEKFNPLLKEMGKKDKKASWNDYSKTGIKYDATQYHYATMNDSVKSYNMRFALDNQNKFLEFINSIKKKGQEVTKKNNYSYIDIDNDVFVAWSENRAVLSIINYQKPYKWDDDYAVDSAVAVIDSTAVAIDSAYVEEEKPFDYKEEIQYLKDDIKYLKQSIKDNNAEILKLQKDIKYLEKHHKYPEEKKEPEVAVEDSTYAPKVEILPPPISREDYYEDESHELDSSYQKKMDSLNIEEFKIVKKFAEDSFDQYFNSNKEISVTKDMLSFRDPNSDVFIYADYGKIINDGIYKKMPSNFNFTGILGKLYNSNTSYNLYFDKDKVRLVNNYQHKDSETQKNISDVYKGKKNKKLAALINDKSIGYYVMNVDGSKYFDMMYGMLKNSGDSGYQKEAELVIETMKIVLDEEAIAKIAPGNGIFVLNELKSKNVEYTDYDYDENYNEKEVKKTKDVMVPDFTFAFATENENYWKRVFNVLTSNKAFAKNFSKSGEFYAFKDEKNKNTYVEQLFFTVKDGIVYVTTSKDNINTNNQSEISKQWMKDSSKYPLSGRLNIQKLLGGLDKEFKSKSEKGTLDILRKNAGEVYFKTESKAGSIQTEMNYNIKSNSENSLMYFFDLIEDFYKNSQTDKSSKTL</sequence>